<protein>
    <submittedName>
        <fullName evidence="1">Uncharacterized protein</fullName>
    </submittedName>
</protein>
<comment type="caution">
    <text evidence="1">The sequence shown here is derived from an EMBL/GenBank/DDBJ whole genome shotgun (WGS) entry which is preliminary data.</text>
</comment>
<accession>A0ABS4XSM4</accession>
<gene>
    <name evidence="1" type="ORF">JOF39_001809</name>
</gene>
<evidence type="ECO:0000313" key="1">
    <source>
        <dbReference type="EMBL" id="MBP2398728.1"/>
    </source>
</evidence>
<keyword evidence="2" id="KW-1185">Reference proteome</keyword>
<proteinExistence type="predicted"/>
<organism evidence="1 2">
    <name type="scientific">Glutamicibacter protophormiae</name>
    <name type="common">Brevibacterium protophormiae</name>
    <dbReference type="NCBI Taxonomy" id="37930"/>
    <lineage>
        <taxon>Bacteria</taxon>
        <taxon>Bacillati</taxon>
        <taxon>Actinomycetota</taxon>
        <taxon>Actinomycetes</taxon>
        <taxon>Micrococcales</taxon>
        <taxon>Micrococcaceae</taxon>
        <taxon>Glutamicibacter</taxon>
    </lineage>
</organism>
<reference evidence="1 2" key="1">
    <citation type="submission" date="2021-03" db="EMBL/GenBank/DDBJ databases">
        <title>Sequencing the genomes of 1000 actinobacteria strains.</title>
        <authorList>
            <person name="Klenk H.-P."/>
        </authorList>
    </citation>
    <scope>NUCLEOTIDE SEQUENCE [LARGE SCALE GENOMIC DNA]</scope>
    <source>
        <strain evidence="1 2">DSM 20168</strain>
    </source>
</reference>
<evidence type="ECO:0000313" key="2">
    <source>
        <dbReference type="Proteomes" id="UP001195422"/>
    </source>
</evidence>
<dbReference type="EMBL" id="JAGIOJ010000001">
    <property type="protein sequence ID" value="MBP2398728.1"/>
    <property type="molecule type" value="Genomic_DNA"/>
</dbReference>
<name>A0ABS4XSM4_GLUPR</name>
<dbReference type="Proteomes" id="UP001195422">
    <property type="component" value="Unassembled WGS sequence"/>
</dbReference>
<sequence length="33" mass="3546">MDELINPTVITQLRTSLPEVAPGNGLDHLKDSA</sequence>